<dbReference type="GO" id="GO:0022900">
    <property type="term" value="P:electron transport chain"/>
    <property type="evidence" value="ECO:0007669"/>
    <property type="project" value="InterPro"/>
</dbReference>
<dbReference type="PANTHER" id="PTHR12219">
    <property type="entry name" value="NADH-UBIQUINONE OXIDOREDUCTASE"/>
    <property type="match status" value="1"/>
</dbReference>
<proteinExistence type="predicted"/>
<dbReference type="InterPro" id="IPR006885">
    <property type="entry name" value="NADH_UbQ_FeS_4_mit-like"/>
</dbReference>
<evidence type="ECO:0000256" key="6">
    <source>
        <dbReference type="ARBA" id="ARBA00022982"/>
    </source>
</evidence>
<evidence type="ECO:0000313" key="10">
    <source>
        <dbReference type="EMBL" id="VAV99578.1"/>
    </source>
</evidence>
<evidence type="ECO:0000256" key="1">
    <source>
        <dbReference type="ARBA" id="ARBA00004273"/>
    </source>
</evidence>
<reference evidence="10" key="1">
    <citation type="submission" date="2018-06" db="EMBL/GenBank/DDBJ databases">
        <authorList>
            <person name="Zhirakovskaya E."/>
        </authorList>
    </citation>
    <scope>NUCLEOTIDE SEQUENCE</scope>
</reference>
<keyword evidence="4" id="KW-0999">Mitochondrion inner membrane</keyword>
<protein>
    <recommendedName>
        <fullName evidence="11">ETC complex I subunit</fullName>
    </recommendedName>
</protein>
<keyword evidence="5" id="KW-0809">Transit peptide</keyword>
<accession>A0A3B0SFS3</accession>
<dbReference type="InterPro" id="IPR038532">
    <property type="entry name" value="NDUFS4-like_sf"/>
</dbReference>
<keyword evidence="6" id="KW-0249">Electron transport</keyword>
<dbReference type="EMBL" id="UOEE01000278">
    <property type="protein sequence ID" value="VAV99578.1"/>
    <property type="molecule type" value="Genomic_DNA"/>
</dbReference>
<gene>
    <name evidence="10" type="ORF">MNBD_ALPHA06-1342</name>
</gene>
<evidence type="ECO:0008006" key="11">
    <source>
        <dbReference type="Google" id="ProtNLM"/>
    </source>
</evidence>
<dbReference type="PANTHER" id="PTHR12219:SF8">
    <property type="entry name" value="NADH DEHYDROGENASE [UBIQUINONE] IRON-SULFUR PROTEIN 4, MITOCHONDRIAL"/>
    <property type="match status" value="1"/>
</dbReference>
<dbReference type="Gene3D" id="3.30.160.190">
    <property type="entry name" value="atu1810 like domain"/>
    <property type="match status" value="1"/>
</dbReference>
<evidence type="ECO:0000256" key="2">
    <source>
        <dbReference type="ARBA" id="ARBA00022448"/>
    </source>
</evidence>
<evidence type="ECO:0000256" key="5">
    <source>
        <dbReference type="ARBA" id="ARBA00022946"/>
    </source>
</evidence>
<dbReference type="Pfam" id="PF04800">
    <property type="entry name" value="NDUS4"/>
    <property type="match status" value="1"/>
</dbReference>
<evidence type="ECO:0000256" key="3">
    <source>
        <dbReference type="ARBA" id="ARBA00022660"/>
    </source>
</evidence>
<comment type="subcellular location">
    <subcellularLocation>
        <location evidence="1">Mitochondrion inner membrane</location>
    </subcellularLocation>
</comment>
<feature type="compositionally biased region" description="Basic and acidic residues" evidence="9">
    <location>
        <begin position="92"/>
        <end position="101"/>
    </location>
</feature>
<dbReference type="GO" id="GO:0005743">
    <property type="term" value="C:mitochondrial inner membrane"/>
    <property type="evidence" value="ECO:0007669"/>
    <property type="project" value="UniProtKB-SubCell"/>
</dbReference>
<feature type="region of interest" description="Disordered" evidence="9">
    <location>
        <begin position="79"/>
        <end position="101"/>
    </location>
</feature>
<dbReference type="AlphaFoldDB" id="A0A3B0SFS3"/>
<organism evidence="10">
    <name type="scientific">hydrothermal vent metagenome</name>
    <dbReference type="NCBI Taxonomy" id="652676"/>
    <lineage>
        <taxon>unclassified sequences</taxon>
        <taxon>metagenomes</taxon>
        <taxon>ecological metagenomes</taxon>
    </lineage>
</organism>
<name>A0A3B0SFS3_9ZZZZ</name>
<keyword evidence="3" id="KW-0679">Respiratory chain</keyword>
<feature type="compositionally biased region" description="Polar residues" evidence="9">
    <location>
        <begin position="81"/>
        <end position="91"/>
    </location>
</feature>
<evidence type="ECO:0000256" key="8">
    <source>
        <dbReference type="ARBA" id="ARBA00023136"/>
    </source>
</evidence>
<keyword evidence="7" id="KW-0496">Mitochondrion</keyword>
<sequence>MSALIYQPDRNAMQSGKAKTKIWILEFDRQTARKIDPLTGWTGSNDMLSQVKMRFESAQDAERYATRHGISYKLIEKTKPVRQSKSYSDNFSADKRQSWTH</sequence>
<evidence type="ECO:0000256" key="9">
    <source>
        <dbReference type="SAM" id="MobiDB-lite"/>
    </source>
</evidence>
<evidence type="ECO:0000256" key="7">
    <source>
        <dbReference type="ARBA" id="ARBA00023128"/>
    </source>
</evidence>
<evidence type="ECO:0000256" key="4">
    <source>
        <dbReference type="ARBA" id="ARBA00022792"/>
    </source>
</evidence>
<keyword evidence="2" id="KW-0813">Transport</keyword>
<keyword evidence="8" id="KW-0472">Membrane</keyword>